<evidence type="ECO:0000256" key="2">
    <source>
        <dbReference type="ARBA" id="ARBA00009744"/>
    </source>
</evidence>
<protein>
    <recommendedName>
        <fullName evidence="4">Bet v I/Major latex protein domain-containing protein</fullName>
    </recommendedName>
</protein>
<dbReference type="InterPro" id="IPR050279">
    <property type="entry name" value="Plant_def-hormone_signal"/>
</dbReference>
<dbReference type="GO" id="GO:0010427">
    <property type="term" value="F:abscisic acid binding"/>
    <property type="evidence" value="ECO:0007669"/>
    <property type="project" value="TreeGrafter"/>
</dbReference>
<dbReference type="GO" id="GO:0009738">
    <property type="term" value="P:abscisic acid-activated signaling pathway"/>
    <property type="evidence" value="ECO:0007669"/>
    <property type="project" value="TreeGrafter"/>
</dbReference>
<sequence>MKGSQSHELETDVPASELWEIYGTLRAAELLPELLPHILAKAELVSGDGGVGTVVQLTFPPGEPLKESFFMDYGIPGLQSYKERFVRVDNENYVKEAEAVEGDILKLGFLSYMIRFEIIQKGTNTSVIRSTVEYEIGDGHPELQAMVSTASLAVAAEKFAEYIKEQKLVQPST</sequence>
<reference evidence="5 6" key="1">
    <citation type="submission" date="2019-11" db="EMBL/GenBank/DDBJ databases">
        <title>Whole genome sequence of Oryza granulata.</title>
        <authorList>
            <person name="Li W."/>
        </authorList>
    </citation>
    <scope>NUCLEOTIDE SEQUENCE [LARGE SCALE GENOMIC DNA]</scope>
    <source>
        <strain evidence="6">cv. Menghai</strain>
        <tissue evidence="5">Leaf</tissue>
    </source>
</reference>
<keyword evidence="3" id="KW-0539">Nucleus</keyword>
<organism evidence="5 6">
    <name type="scientific">Oryza meyeriana var. granulata</name>
    <dbReference type="NCBI Taxonomy" id="110450"/>
    <lineage>
        <taxon>Eukaryota</taxon>
        <taxon>Viridiplantae</taxon>
        <taxon>Streptophyta</taxon>
        <taxon>Embryophyta</taxon>
        <taxon>Tracheophyta</taxon>
        <taxon>Spermatophyta</taxon>
        <taxon>Magnoliopsida</taxon>
        <taxon>Liliopsida</taxon>
        <taxon>Poales</taxon>
        <taxon>Poaceae</taxon>
        <taxon>BOP clade</taxon>
        <taxon>Oryzoideae</taxon>
        <taxon>Oryzeae</taxon>
        <taxon>Oryzinae</taxon>
        <taxon>Oryza</taxon>
        <taxon>Oryza meyeriana</taxon>
    </lineage>
</organism>
<dbReference type="Gene3D" id="3.30.530.20">
    <property type="match status" value="1"/>
</dbReference>
<dbReference type="PANTHER" id="PTHR31213:SF23">
    <property type="entry name" value="OS04G0593400 PROTEIN"/>
    <property type="match status" value="1"/>
</dbReference>
<dbReference type="GO" id="GO:0038023">
    <property type="term" value="F:signaling receptor activity"/>
    <property type="evidence" value="ECO:0007669"/>
    <property type="project" value="TreeGrafter"/>
</dbReference>
<dbReference type="InterPro" id="IPR000916">
    <property type="entry name" value="Bet_v_I/MLP"/>
</dbReference>
<dbReference type="InterPro" id="IPR023393">
    <property type="entry name" value="START-like_dom_sf"/>
</dbReference>
<dbReference type="GO" id="GO:0005634">
    <property type="term" value="C:nucleus"/>
    <property type="evidence" value="ECO:0007669"/>
    <property type="project" value="UniProtKB-SubCell"/>
</dbReference>
<proteinExistence type="inferred from homology"/>
<dbReference type="Pfam" id="PF00407">
    <property type="entry name" value="Bet_v_1"/>
    <property type="match status" value="1"/>
</dbReference>
<dbReference type="SUPFAM" id="SSF55961">
    <property type="entry name" value="Bet v1-like"/>
    <property type="match status" value="1"/>
</dbReference>
<evidence type="ECO:0000313" key="6">
    <source>
        <dbReference type="Proteomes" id="UP000479710"/>
    </source>
</evidence>
<dbReference type="Proteomes" id="UP000479710">
    <property type="component" value="Unassembled WGS sequence"/>
</dbReference>
<evidence type="ECO:0000256" key="1">
    <source>
        <dbReference type="ARBA" id="ARBA00004123"/>
    </source>
</evidence>
<accession>A0A6G1BX13</accession>
<dbReference type="FunFam" id="3.30.530.20:FF:000033">
    <property type="entry name" value="S-norcoclaurine synthase"/>
    <property type="match status" value="1"/>
</dbReference>
<dbReference type="PANTHER" id="PTHR31213">
    <property type="entry name" value="OS08G0374000 PROTEIN-RELATED"/>
    <property type="match status" value="1"/>
</dbReference>
<comment type="subcellular location">
    <subcellularLocation>
        <location evidence="1">Nucleus</location>
    </subcellularLocation>
</comment>
<keyword evidence="6" id="KW-1185">Reference proteome</keyword>
<dbReference type="EMBL" id="SPHZ02000011">
    <property type="protein sequence ID" value="KAF0892227.1"/>
    <property type="molecule type" value="Genomic_DNA"/>
</dbReference>
<name>A0A6G1BX13_9ORYZ</name>
<evidence type="ECO:0000313" key="5">
    <source>
        <dbReference type="EMBL" id="KAF0892227.1"/>
    </source>
</evidence>
<evidence type="ECO:0000259" key="4">
    <source>
        <dbReference type="Pfam" id="PF00407"/>
    </source>
</evidence>
<dbReference type="GO" id="GO:0006952">
    <property type="term" value="P:defense response"/>
    <property type="evidence" value="ECO:0007669"/>
    <property type="project" value="InterPro"/>
</dbReference>
<dbReference type="CDD" id="cd07816">
    <property type="entry name" value="Bet_v1-like"/>
    <property type="match status" value="1"/>
</dbReference>
<comment type="similarity">
    <text evidence="2">Belongs to the BetVI family.</text>
</comment>
<gene>
    <name evidence="5" type="ORF">E2562_014818</name>
</gene>
<dbReference type="OrthoDB" id="1879545at2759"/>
<dbReference type="GO" id="GO:0005737">
    <property type="term" value="C:cytoplasm"/>
    <property type="evidence" value="ECO:0007669"/>
    <property type="project" value="TreeGrafter"/>
</dbReference>
<comment type="caution">
    <text evidence="5">The sequence shown here is derived from an EMBL/GenBank/DDBJ whole genome shotgun (WGS) entry which is preliminary data.</text>
</comment>
<dbReference type="AlphaFoldDB" id="A0A6G1BX13"/>
<dbReference type="GO" id="GO:0004864">
    <property type="term" value="F:protein phosphatase inhibitor activity"/>
    <property type="evidence" value="ECO:0007669"/>
    <property type="project" value="TreeGrafter"/>
</dbReference>
<feature type="domain" description="Bet v I/Major latex protein" evidence="4">
    <location>
        <begin position="4"/>
        <end position="149"/>
    </location>
</feature>
<evidence type="ECO:0000256" key="3">
    <source>
        <dbReference type="ARBA" id="ARBA00023242"/>
    </source>
</evidence>